<protein>
    <submittedName>
        <fullName evidence="2">Uncharacterized protein</fullName>
    </submittedName>
</protein>
<comment type="caution">
    <text evidence="2">The sequence shown here is derived from an EMBL/GenBank/DDBJ whole genome shotgun (WGS) entry which is preliminary data.</text>
</comment>
<reference evidence="2 3" key="1">
    <citation type="submission" date="2017-02" db="EMBL/GenBank/DDBJ databases">
        <authorList>
            <person name="Peterson S.W."/>
        </authorList>
    </citation>
    <scope>NUCLEOTIDE SEQUENCE [LARGE SCALE GENOMIC DNA]</scope>
    <source>
        <strain evidence="2">159469</strain>
    </source>
</reference>
<feature type="transmembrane region" description="Helical" evidence="1">
    <location>
        <begin position="7"/>
        <end position="25"/>
    </location>
</feature>
<gene>
    <name evidence="2" type="ORF">BZZ03_08255</name>
</gene>
<feature type="transmembrane region" description="Helical" evidence="1">
    <location>
        <begin position="31"/>
        <end position="48"/>
    </location>
</feature>
<proteinExistence type="predicted"/>
<dbReference type="AlphaFoldDB" id="A0A252CBV9"/>
<evidence type="ECO:0000313" key="3">
    <source>
        <dbReference type="Proteomes" id="UP000194606"/>
    </source>
</evidence>
<keyword evidence="1" id="KW-0472">Membrane</keyword>
<dbReference type="EMBL" id="MUIZ01000005">
    <property type="protein sequence ID" value="OUK04051.1"/>
    <property type="molecule type" value="Genomic_DNA"/>
</dbReference>
<keyword evidence="1" id="KW-0812">Transmembrane</keyword>
<keyword evidence="1" id="KW-1133">Transmembrane helix</keyword>
<evidence type="ECO:0000313" key="2">
    <source>
        <dbReference type="EMBL" id="OUK04051.1"/>
    </source>
</evidence>
<evidence type="ECO:0000256" key="1">
    <source>
        <dbReference type="SAM" id="Phobius"/>
    </source>
</evidence>
<accession>A0A252CBV9</accession>
<sequence>MSDKFKSNVTFAVAIISLLICIPFTGSMQVIAALIGVVLIIISFYYMIKQKIKSIISFFREMR</sequence>
<dbReference type="Proteomes" id="UP000194606">
    <property type="component" value="Unassembled WGS sequence"/>
</dbReference>
<name>A0A252CBV9_9LACT</name>
<organism evidence="2 3">
    <name type="scientific">Lactococcus petauri</name>
    <dbReference type="NCBI Taxonomy" id="1940789"/>
    <lineage>
        <taxon>Bacteria</taxon>
        <taxon>Bacillati</taxon>
        <taxon>Bacillota</taxon>
        <taxon>Bacilli</taxon>
        <taxon>Lactobacillales</taxon>
        <taxon>Streptococcaceae</taxon>
        <taxon>Lactococcus</taxon>
    </lineage>
</organism>